<sequence length="1792" mass="201247">MDSSRTTTRLLITRFTRYAELPRSLVATVTASVRRFSNAEVIKFRSAGECSLEDGRCSSCSGGRFGAQCQFCEGFLNQITKSACPKCNCSGFSNQCVYNDEENSVACVKCAGNREGESCERCKTGFHFAGGNLLEECVSCKCHEQGTVNGSCDSLGRCECKAGYTGDKCDVKAERASEEEKNDARDAYCQDYAYECPAALILSDSCGKINITPNFVRKIQKCSFILDSTSSSSNLSSLLLSVRNLQALENLGGFLTITDIETGKFIPRWMISDSSAATCSRRLKIQLTIPSETVGLFLEFAWTNSRHTDASRCAAIAPEEILKSQITDSKSSVQDFLTRSTRMEEREQQQLLSKITKTFLEKFEAIKEKYAAQLDPVQTVLTLVSSMSSAARGHFSRSRKINDEMQAQISSTLAKLEVQLQAANDVINELDDEIEKVRSNIGEEIQPAQIQHLEKIALRITEKEKDFGELWALILEDAEVEESHSSDLLRIVLDRFGKSSEEGTCWFSDGNGVKTIDRYSESDFEFMPVEFQGSAGFSKAPLADRNFFPEIDWLDESDFDFDIDALEPKRKGSDNELFSIQFENSNTVSGDLNLIVDGFSAASGYCAKEGKTLAVIKNTANLNALVQKISGEEIKGPIFLGLKFGIYPLPWTWEARNVISPWKNGWANDQPAADPDRRCVAATATGWKTQNCDSKLAHYVCLGPTNAKSYRYFVQSIVGGGMSYAQAVIGCREKKRVLAVVATERQDKALLDVFKQNPKINSAWIGLKAKGGQTEEKWQWVDGTTTSDIKLSEDRAATNGCLAVKQVDGKMQIGLVNCDVKGSFLCSDMNHHRARRHIVHRPDRGPVSIIHPAPIYREFFEGVTDDDFIDVIQYDWQWPRYGWLADQARCVEVIKETYLNLTDFIGSIDSSVQQAEIKAEIANDGLEHVQREIENDEHISTAAQQWTEIRANMEDAENALEMLKKYAQELTDADILLNNITPESFEMLKKNYYNKLAELEKQWSCENVDFGELDIPNTGEENLYEPLCVKFTHAMDAVRAKLDSLESDLEQFKRSDCWVDVDAVYCEKITPRTIGPGFANQEICDGVKIDLLGEQKQDFHCFIRDAEFHIYKGAKSAIAAEETLVNLRSDLNDPRFTGIEWTEAVRKANLIGEDICLGKIKFSVDKELQDFEQKLFDLSPGSAQLPKQLSPEKAESDILNGVFEPAQEIQNTLDEMQEAVDFADRFDLDKTPDNLLDRMNEIIKVAEDEKLPTLANIDIPMMENLVNANENDNIVADFEDYIKTQEDLEEELKTLEHLIKSSRGLLSRLDDNLNSMSISGKQSVEIYDPPPFDGHHQFELEFNLKIDSESNNILTLKDGDGSQLIVETRRSVLFAKFVEYDEAIVLSTGNPLVSQTWTRVKISSSGSALFLHFYVLDCDELPDNVDRDREDGGVGNPCDRNANVAFTQLDHNSRHWHINSGHEEYEMTFGGSENGRDNSFAISNPLVNGLSVGLYDSYIHNVEANHDLVVDEALIHTATCYNIFSDSLDDVDGFGKARNSAIDTCVCLDGDESYFEIGASNLRVIYFQRLQIQVDFMQNAPSQTALVTLMYNDELGSYLALEKFGSRFRFSFRANWDAEIVVVEDSAGLPTDDSYLRLYFGIYNRKGKFYAVVYAKTDEDGKTNADIVSKEISPTQWKILSDSLGESALIFGGHHANTPAWIEEELESFSAPERSLAACLRLININDDSLNTEVYNTIDGVGIHRHRDAADRRNFYLNEDDEMHFEIERFKKDDQLAFSFHVNSHSFLKKII</sequence>
<dbReference type="InterPro" id="IPR002049">
    <property type="entry name" value="LE_dom"/>
</dbReference>
<evidence type="ECO:0000259" key="4">
    <source>
        <dbReference type="PROSITE" id="PS50041"/>
    </source>
</evidence>
<dbReference type="PANTHER" id="PTHR10574:SF406">
    <property type="entry name" value="LAMININ SUBUNIT ALPHA 5"/>
    <property type="match status" value="1"/>
</dbReference>
<dbReference type="PROSITE" id="PS50041">
    <property type="entry name" value="C_TYPE_LECTIN_2"/>
    <property type="match status" value="2"/>
</dbReference>
<dbReference type="InterPro" id="IPR016187">
    <property type="entry name" value="CTDL_fold"/>
</dbReference>
<evidence type="ECO:0000256" key="1">
    <source>
        <dbReference type="ARBA" id="ARBA00023157"/>
    </source>
</evidence>
<dbReference type="CDD" id="cd00037">
    <property type="entry name" value="CLECT"/>
    <property type="match status" value="2"/>
</dbReference>
<dbReference type="InterPro" id="IPR000742">
    <property type="entry name" value="EGF"/>
</dbReference>
<evidence type="ECO:0000256" key="3">
    <source>
        <dbReference type="SAM" id="Coils"/>
    </source>
</evidence>
<dbReference type="GO" id="GO:0009888">
    <property type="term" value="P:tissue development"/>
    <property type="evidence" value="ECO:0007669"/>
    <property type="project" value="TreeGrafter"/>
</dbReference>
<dbReference type="InterPro" id="IPR013320">
    <property type="entry name" value="ConA-like_dom_sf"/>
</dbReference>
<dbReference type="InterPro" id="IPR001304">
    <property type="entry name" value="C-type_lectin-like"/>
</dbReference>
<dbReference type="SMART" id="SM00180">
    <property type="entry name" value="EGF_Lam"/>
    <property type="match status" value="2"/>
</dbReference>
<keyword evidence="3" id="KW-0175">Coiled coil</keyword>
<dbReference type="PROSITE" id="PS01248">
    <property type="entry name" value="EGF_LAM_1"/>
    <property type="match status" value="1"/>
</dbReference>
<evidence type="ECO:0000256" key="2">
    <source>
        <dbReference type="ARBA" id="ARBA00023292"/>
    </source>
</evidence>
<reference evidence="5" key="1">
    <citation type="journal article" date="2010" name="Science">
        <title>Plasticity of animal genome architecture unmasked by rapid evolution of a pelagic tunicate.</title>
        <authorList>
            <person name="Denoeud F."/>
            <person name="Henriet S."/>
            <person name="Mungpakdee S."/>
            <person name="Aury J.M."/>
            <person name="Da Silva C."/>
            <person name="Brinkmann H."/>
            <person name="Mikhaleva J."/>
            <person name="Olsen L.C."/>
            <person name="Jubin C."/>
            <person name="Canestro C."/>
            <person name="Bouquet J.M."/>
            <person name="Danks G."/>
            <person name="Poulain J."/>
            <person name="Campsteijn C."/>
            <person name="Adamski M."/>
            <person name="Cross I."/>
            <person name="Yadetie F."/>
            <person name="Muffato M."/>
            <person name="Louis A."/>
            <person name="Butcher S."/>
            <person name="Tsagkogeorga G."/>
            <person name="Konrad A."/>
            <person name="Singh S."/>
            <person name="Jensen M.F."/>
            <person name="Cong E.H."/>
            <person name="Eikeseth-Otteraa H."/>
            <person name="Noel B."/>
            <person name="Anthouard V."/>
            <person name="Porcel B.M."/>
            <person name="Kachouri-Lafond R."/>
            <person name="Nishino A."/>
            <person name="Ugolini M."/>
            <person name="Chourrout P."/>
            <person name="Nishida H."/>
            <person name="Aasland R."/>
            <person name="Huzurbazar S."/>
            <person name="Westhof E."/>
            <person name="Delsuc F."/>
            <person name="Lehrach H."/>
            <person name="Reinhardt R."/>
            <person name="Weissenbach J."/>
            <person name="Roy S.W."/>
            <person name="Artiguenave F."/>
            <person name="Postlethwait J.H."/>
            <person name="Manak J.R."/>
            <person name="Thompson E.M."/>
            <person name="Jaillon O."/>
            <person name="Du Pasquier L."/>
            <person name="Boudinot P."/>
            <person name="Liberles D.A."/>
            <person name="Volff J.N."/>
            <person name="Philippe H."/>
            <person name="Lenhard B."/>
            <person name="Roest Crollius H."/>
            <person name="Wincker P."/>
            <person name="Chourrout D."/>
        </authorList>
    </citation>
    <scope>NUCLEOTIDE SEQUENCE [LARGE SCALE GENOMIC DNA]</scope>
</reference>
<dbReference type="SUPFAM" id="SSF56436">
    <property type="entry name" value="C-type lectin-like"/>
    <property type="match status" value="2"/>
</dbReference>
<dbReference type="Gene3D" id="3.10.100.10">
    <property type="entry name" value="Mannose-Binding Protein A, subunit A"/>
    <property type="match status" value="2"/>
</dbReference>
<dbReference type="SMART" id="SM00034">
    <property type="entry name" value="CLECT"/>
    <property type="match status" value="2"/>
</dbReference>
<dbReference type="Proteomes" id="UP000011014">
    <property type="component" value="Unassembled WGS sequence"/>
</dbReference>
<dbReference type="GO" id="GO:0009887">
    <property type="term" value="P:animal organ morphogenesis"/>
    <property type="evidence" value="ECO:0007669"/>
    <property type="project" value="TreeGrafter"/>
</dbReference>
<dbReference type="Gene3D" id="2.170.300.10">
    <property type="entry name" value="Tie2 ligand-binding domain superfamily"/>
    <property type="match status" value="1"/>
</dbReference>
<dbReference type="PROSITE" id="PS00022">
    <property type="entry name" value="EGF_1"/>
    <property type="match status" value="1"/>
</dbReference>
<accession>E4YC19</accession>
<proteinExistence type="predicted"/>
<dbReference type="PROSITE" id="PS01186">
    <property type="entry name" value="EGF_2"/>
    <property type="match status" value="1"/>
</dbReference>
<dbReference type="SUPFAM" id="SSF49899">
    <property type="entry name" value="Concanavalin A-like lectins/glucanases"/>
    <property type="match status" value="1"/>
</dbReference>
<feature type="coiled-coil region" evidence="3">
    <location>
        <begin position="1278"/>
        <end position="1305"/>
    </location>
</feature>
<keyword evidence="1" id="KW-1015">Disulfide bond</keyword>
<organism evidence="5">
    <name type="scientific">Oikopleura dioica</name>
    <name type="common">Tunicate</name>
    <dbReference type="NCBI Taxonomy" id="34765"/>
    <lineage>
        <taxon>Eukaryota</taxon>
        <taxon>Metazoa</taxon>
        <taxon>Chordata</taxon>
        <taxon>Tunicata</taxon>
        <taxon>Appendicularia</taxon>
        <taxon>Copelata</taxon>
        <taxon>Oikopleuridae</taxon>
        <taxon>Oikopleura</taxon>
    </lineage>
</organism>
<name>E4YC19_OIKDI</name>
<protein>
    <recommendedName>
        <fullName evidence="4">C-type lectin domain-containing protein</fullName>
    </recommendedName>
</protein>
<feature type="coiled-coil region" evidence="3">
    <location>
        <begin position="413"/>
        <end position="440"/>
    </location>
</feature>
<dbReference type="Pfam" id="PF00053">
    <property type="entry name" value="EGF_laminin"/>
    <property type="match status" value="1"/>
</dbReference>
<dbReference type="InterPro" id="IPR016186">
    <property type="entry name" value="C-type_lectin-like/link_sf"/>
</dbReference>
<feature type="domain" description="C-type lectin" evidence="4">
    <location>
        <begin position="705"/>
        <end position="827"/>
    </location>
</feature>
<evidence type="ECO:0000313" key="5">
    <source>
        <dbReference type="EMBL" id="CBY43753.1"/>
    </source>
</evidence>
<dbReference type="InterPro" id="IPR050440">
    <property type="entry name" value="Laminin/Netrin_ECM"/>
</dbReference>
<feature type="domain" description="C-type lectin" evidence="4">
    <location>
        <begin position="599"/>
        <end position="696"/>
    </location>
</feature>
<dbReference type="Pfam" id="PF00059">
    <property type="entry name" value="Lectin_C"/>
    <property type="match status" value="2"/>
</dbReference>
<feature type="coiled-coil region" evidence="3">
    <location>
        <begin position="912"/>
        <end position="973"/>
    </location>
</feature>
<dbReference type="PANTHER" id="PTHR10574">
    <property type="entry name" value="NETRIN/LAMININ-RELATED"/>
    <property type="match status" value="1"/>
</dbReference>
<dbReference type="CDD" id="cd00055">
    <property type="entry name" value="EGF_Lam"/>
    <property type="match status" value="1"/>
</dbReference>
<gene>
    <name evidence="5" type="ORF">GSOID_T00020980001</name>
</gene>
<dbReference type="EMBL" id="FN654394">
    <property type="protein sequence ID" value="CBY43753.1"/>
    <property type="molecule type" value="Genomic_DNA"/>
</dbReference>
<keyword evidence="2" id="KW-0424">Laminin EGF-like domain</keyword>